<feature type="region of interest" description="Disordered" evidence="1">
    <location>
        <begin position="2413"/>
        <end position="2468"/>
    </location>
</feature>
<dbReference type="OrthoDB" id="10693118at2759"/>
<dbReference type="Gene3D" id="1.25.40.10">
    <property type="entry name" value="Tetratricopeptide repeat domain"/>
    <property type="match status" value="1"/>
</dbReference>
<feature type="compositionally biased region" description="Basic residues" evidence="1">
    <location>
        <begin position="2167"/>
        <end position="2176"/>
    </location>
</feature>
<dbReference type="EMBL" id="CYKH01001454">
    <property type="protein sequence ID" value="CUG87169.1"/>
    <property type="molecule type" value="Genomic_DNA"/>
</dbReference>
<feature type="compositionally biased region" description="Low complexity" evidence="1">
    <location>
        <begin position="2177"/>
        <end position="2186"/>
    </location>
</feature>
<organism evidence="2 3">
    <name type="scientific">Bodo saltans</name>
    <name type="common">Flagellated protozoan</name>
    <dbReference type="NCBI Taxonomy" id="75058"/>
    <lineage>
        <taxon>Eukaryota</taxon>
        <taxon>Discoba</taxon>
        <taxon>Euglenozoa</taxon>
        <taxon>Kinetoplastea</taxon>
        <taxon>Metakinetoplastina</taxon>
        <taxon>Eubodonida</taxon>
        <taxon>Bodonidae</taxon>
        <taxon>Bodo</taxon>
    </lineage>
</organism>
<feature type="compositionally biased region" description="Basic and acidic residues" evidence="1">
    <location>
        <begin position="282"/>
        <end position="292"/>
    </location>
</feature>
<evidence type="ECO:0000256" key="1">
    <source>
        <dbReference type="SAM" id="MobiDB-lite"/>
    </source>
</evidence>
<gene>
    <name evidence="2" type="ORF">BSAL_08980</name>
</gene>
<protein>
    <submittedName>
        <fullName evidence="2">Uncharacterized protein</fullName>
    </submittedName>
</protein>
<feature type="compositionally biased region" description="Polar residues" evidence="1">
    <location>
        <begin position="2514"/>
        <end position="2531"/>
    </location>
</feature>
<dbReference type="PROSITE" id="PS50096">
    <property type="entry name" value="IQ"/>
    <property type="match status" value="1"/>
</dbReference>
<feature type="compositionally biased region" description="Polar residues" evidence="1">
    <location>
        <begin position="571"/>
        <end position="580"/>
    </location>
</feature>
<feature type="compositionally biased region" description="Low complexity" evidence="1">
    <location>
        <begin position="2358"/>
        <end position="2387"/>
    </location>
</feature>
<feature type="region of interest" description="Disordered" evidence="1">
    <location>
        <begin position="2282"/>
        <end position="2400"/>
    </location>
</feature>
<feature type="compositionally biased region" description="Basic and acidic residues" evidence="1">
    <location>
        <begin position="2318"/>
        <end position="2327"/>
    </location>
</feature>
<feature type="region of interest" description="Disordered" evidence="1">
    <location>
        <begin position="2127"/>
        <end position="2262"/>
    </location>
</feature>
<reference evidence="3" key="1">
    <citation type="submission" date="2015-09" db="EMBL/GenBank/DDBJ databases">
        <authorList>
            <consortium name="Pathogen Informatics"/>
        </authorList>
    </citation>
    <scope>NUCLEOTIDE SEQUENCE [LARGE SCALE GENOMIC DNA]</scope>
    <source>
        <strain evidence="3">Lake Konstanz</strain>
    </source>
</reference>
<feature type="compositionally biased region" description="Polar residues" evidence="1">
    <location>
        <begin position="2292"/>
        <end position="2303"/>
    </location>
</feature>
<name>A0A0S4JAJ9_BODSA</name>
<dbReference type="InterPro" id="IPR011990">
    <property type="entry name" value="TPR-like_helical_dom_sf"/>
</dbReference>
<dbReference type="Proteomes" id="UP000051952">
    <property type="component" value="Unassembled WGS sequence"/>
</dbReference>
<accession>A0A0S4JAJ9</accession>
<feature type="region of interest" description="Disordered" evidence="1">
    <location>
        <begin position="2480"/>
        <end position="2592"/>
    </location>
</feature>
<proteinExistence type="predicted"/>
<evidence type="ECO:0000313" key="3">
    <source>
        <dbReference type="Proteomes" id="UP000051952"/>
    </source>
</evidence>
<dbReference type="VEuPathDB" id="TriTrypDB:BSAL_08980"/>
<sequence length="2592" mass="289716">MRRKYDSNDAVMAHQAVCNRLCTSTNSAQIMEEYLSVCREHADGFVARNTHQKFLQQLEAMRALLASQRPLSGSNQTISKTAVGAAVAAAAGSPTTAGPSSAVPRSQFAIIPPEWGKEHYKKLVFSWNVKSKELVLASTEAVVAWILKTKEYDHYSELLMISDNTCYSRHHGLCFQKWPSLKDAKNYVNGLHLVLNAPLSRFCAPFAFCIQVMGQPVVASSLAPVEKPWHTWRTSPLCVYHIDALCASARLFYQSFARSGNGSGALRSHTNVHDDDDDDHEEQLQREERERGNATSKQAQAVQNSAAMSATTHLVEFSGMELLVSIGTDCRWYIIDARSFANRQPHGRHTQLSMRIPRREAMFSAGGVLCTPYSPNEFILRFKLKIIAEQLLTDPSFAQGVSGLLSTIMHQHGVRFGPFVYALYLYVCEQERQFKTSVGAANRRNGMTPAAVAKLQRFLHVKQVIVSELLARIVSQLVREELHRVMQSKGFSTNVLRVIATDSTMDDNETEDVIQELNSHLVDAIDLVMGSIFNAEGAMATSVSVKNASSSQSVSVATGVAGFLGIAPASHNDQSESSPSRRIGGGGNSNAPLPTAKFHNIMLEGLFFEDLMFMLNDRFVNRIYAVNELQTECKMLGVPFAAKLELLVDDVDIPRILTCIETIIGVTLVVRSQRLCVDASNKNFIEQFFNLDDTDPNPLRSESLMTTIELPLCLLSGVRSKVLDFANLQQRIAAKLASLIDTTMLADVLHYNVSVVKFILLYANDVTVAHRGYLQEEDYEDLSTIHQQVSCPPTVYGGTLMNAFEATVALRKANLMSLTDLQICLRRLMKFTEATRSLFDSAVGTAFVLADKVYVICKVCEKFVASGLVSALETALADLASLTEDRYIARVNDASGSNLQRQTLPQHQRRSTRHSEIKSIQTAHMQLLPLSLLVRHVMLPDVKRTQGESLAAAVKFCTKRRDLIVEVYGEKSIEAGIACNDIAAICSNNKFDFDRAEEEFERSVFILTEVEPEGASLQVTKNNLAFLCFRKAERLRKQMNFDAAQKGPAARAAMHNEVQSLLSKAKMLLTEVLDHEHKLPVLDFAAALNNLASIKLFEARFDEAKALFTRTLELTGRLGDADDSGAIKSAELPCRVHALRNLKVLARRQYLSAVMRVQAAVRRFVTRIRERKNFAMLRAIKPIQRIGRAFMTRIFLAKHYRFSAFHSWLRKPRVFTRKLDPSFRALPIQARVVAWQSKLSKAVRFLQRIGRGFQSRVEVGRQVCFLKCHFERRRPLLLHEMVRKRVGLFAAQCLRWKLFYGCEQYAEFAALCQNGVKDELRVVRADVFAQEQRAFARIIHAGETSERSALERTQASTLVSLTSHANKQMVLKEWQFTRVQHGLAALSELDHLFREELSTLQQASALRHLQFQSQALLLIHLEQTLRKAIAVEALTKFIPPSVTKLLFRVCNGYRERKTCGCLLRLPSLEEDSRERIASEEMVSLNRGRIQKRLELLRVMEAEERFRVTLHTEAFAPYEKHPGRLRSSLTIGYLELQERCAWDVKERAAFSEMVIVERHLEIQLKHMEGYLWLLAREAALRMAITEKAHDEWYKSKHVDYTRETSSLIREFTDFALAMTIRKEERARHDLSLSDEAVKWLLMNETFANESLAITEGRQFSNLLQQAAASHAASRVSATTRARHHAQQAEIIQRESNQRENVIASLEMVARGYITADWQRIVATVFYDRCRRYAASLTVEWFAFDQVPAAHEMKEAALLEQHQAGLEMLRHYCVNDRSVVQYIEFVFIQEREQRLNIIEKEYAAFVFQATAEVTLVHEAVRDIDQCELYQQWQQLHVLGAEDAARNQTIIPDIEKAHANELLNAYALIVPTRMIGDLEDKERHELALIELVHREEAQRKDIEGRDYEMTWWANVVVPQREELEARLQLTRLQATEYAGLYLIEKHSRIASETLFPRVSQFLKKRWLEIRDMHRGRQERKSVATLQRVCRAFQRRRRFGRFHFEEIVVHILAMQRVARGYLTRNAPSRYYYALNSSSSTLTAADSSTSQGSFLFQTVQPPSSVQSTASITSAILLKAGAERAHVARLERIQRECVEHESDQLFANMEAACKTFTGQKFLRGLKIATTTSAHQLQQEDNDGTAEDPVTPSSASLPMPPSTSRVDPTSARSYHNHHHHHQQHSTPNTTTSSSHHHGDGFDTYTGVQTAPRRPMGLGSTNAPSTVRGGSVPSRRPATAKNAPPASREPQSTTTTSQRVGQSSSQPWRNRLFATPAWQSSSLYGARVGGSGVGGATASIPSSHFQNTTSPDDGGGNGNASSVDDPSPRQQDDLQQHQSFPHPPQSPHQPPMPPSGSRTPVSPMMVVSSNNSNQNNLQNNVSQVLSNSGGHQNQPAGGGGGSRPQPRRFSNVERTFTASMVSVPFPPSGGGGSSPSPQQQQQQQYPPPPPMRSTSNHHHYTGRQAAAAATSSSPTEDILTASALGWSNLATPNNSELAGPAGLHHQQLHNIRSASAGHIDRSSPSMQGSANQRPLNQQVAADPVPKKTKKSGSSSSGRRQQQQSNGSALATAASVYGAPSPPTVKIPKSRSSSGRRKSGA</sequence>
<evidence type="ECO:0000313" key="2">
    <source>
        <dbReference type="EMBL" id="CUG87169.1"/>
    </source>
</evidence>
<feature type="compositionally biased region" description="Low complexity" evidence="1">
    <location>
        <begin position="2426"/>
        <end position="2436"/>
    </location>
</feature>
<feature type="compositionally biased region" description="Polar residues" evidence="1">
    <location>
        <begin position="2241"/>
        <end position="2260"/>
    </location>
</feature>
<keyword evidence="3" id="KW-1185">Reference proteome</keyword>
<feature type="region of interest" description="Disordered" evidence="1">
    <location>
        <begin position="570"/>
        <end position="589"/>
    </location>
</feature>
<feature type="compositionally biased region" description="Low complexity" evidence="1">
    <location>
        <begin position="2543"/>
        <end position="2559"/>
    </location>
</feature>
<feature type="compositionally biased region" description="Polar residues" evidence="1">
    <location>
        <begin position="2144"/>
        <end position="2166"/>
    </location>
</feature>
<feature type="compositionally biased region" description="Pro residues" evidence="1">
    <location>
        <begin position="2333"/>
        <end position="2346"/>
    </location>
</feature>
<feature type="region of interest" description="Disordered" evidence="1">
    <location>
        <begin position="262"/>
        <end position="300"/>
    </location>
</feature>